<evidence type="ECO:0000256" key="7">
    <source>
        <dbReference type="ARBA" id="ARBA00022801"/>
    </source>
</evidence>
<proteinExistence type="inferred from homology"/>
<dbReference type="Pfam" id="PF00905">
    <property type="entry name" value="Transpeptidase"/>
    <property type="match status" value="1"/>
</dbReference>
<evidence type="ECO:0000256" key="10">
    <source>
        <dbReference type="ARBA" id="ARBA00023268"/>
    </source>
</evidence>
<evidence type="ECO:0000256" key="3">
    <source>
        <dbReference type="ARBA" id="ARBA00022645"/>
    </source>
</evidence>
<feature type="transmembrane region" description="Helical" evidence="15">
    <location>
        <begin position="109"/>
        <end position="129"/>
    </location>
</feature>
<keyword evidence="3" id="KW-0121">Carboxypeptidase</keyword>
<dbReference type="Pfam" id="PF00912">
    <property type="entry name" value="Transgly"/>
    <property type="match status" value="1"/>
</dbReference>
<dbReference type="GO" id="GO:0009252">
    <property type="term" value="P:peptidoglycan biosynthetic process"/>
    <property type="evidence" value="ECO:0007669"/>
    <property type="project" value="UniProtKB-KW"/>
</dbReference>
<evidence type="ECO:0000256" key="8">
    <source>
        <dbReference type="ARBA" id="ARBA00022960"/>
    </source>
</evidence>
<evidence type="ECO:0000256" key="4">
    <source>
        <dbReference type="ARBA" id="ARBA00022670"/>
    </source>
</evidence>
<dbReference type="GO" id="GO:0009002">
    <property type="term" value="F:serine-type D-Ala-D-Ala carboxypeptidase activity"/>
    <property type="evidence" value="ECO:0007669"/>
    <property type="project" value="UniProtKB-EC"/>
</dbReference>
<dbReference type="GO" id="GO:0071555">
    <property type="term" value="P:cell wall organization"/>
    <property type="evidence" value="ECO:0007669"/>
    <property type="project" value="UniProtKB-KW"/>
</dbReference>
<feature type="compositionally biased region" description="Low complexity" evidence="14">
    <location>
        <begin position="7"/>
        <end position="18"/>
    </location>
</feature>
<dbReference type="SUPFAM" id="SSF53955">
    <property type="entry name" value="Lysozyme-like"/>
    <property type="match status" value="1"/>
</dbReference>
<dbReference type="SUPFAM" id="SSF56601">
    <property type="entry name" value="beta-lactamase/transpeptidase-like"/>
    <property type="match status" value="1"/>
</dbReference>
<keyword evidence="8" id="KW-0133">Cell shape</keyword>
<evidence type="ECO:0000256" key="15">
    <source>
        <dbReference type="SAM" id="Phobius"/>
    </source>
</evidence>
<name>A0A7M4DFM1_9MICO</name>
<dbReference type="InterPro" id="IPR001460">
    <property type="entry name" value="PCN-bd_Tpept"/>
</dbReference>
<reference evidence="18 19" key="1">
    <citation type="submission" date="2019-11" db="EMBL/GenBank/DDBJ databases">
        <authorList>
            <person name="Criscuolo A."/>
        </authorList>
    </citation>
    <scope>NUCLEOTIDE SEQUENCE [LARGE SCALE GENOMIC DNA]</scope>
    <source>
        <strain evidence="18">CIP111667</strain>
    </source>
</reference>
<dbReference type="InterPro" id="IPR012338">
    <property type="entry name" value="Beta-lactam/transpept-like"/>
</dbReference>
<feature type="domain" description="Penicillin-binding protein transpeptidase" evidence="16">
    <location>
        <begin position="422"/>
        <end position="667"/>
    </location>
</feature>
<sequence length="804" mass="86478">MRGRQGSSPAEPAATSSSGKRPPVIPPASGAGSGAQWKKTATARPEQTTRRTTTTRSAAAPSGRSANGSRKAAAKKGYKGRPYQQPRRFWNYPRPNKGPIHRWLPSWRFVLGTFVTFLLLGVGLFVYAYQMTDVPEPEDVALAEGSTVYFADGTTPMGTFAEVNREIIDDPSALPDHVGQAIVASEDRRFYSNAGVDPIGIARALWNNLRGNPTQGGSTLTQQYVERYYTGQTSSYADKFREAILAIKIDREQSKDEILGNYMNTIYFGRGAYGIERAAQEYFGHSAAELTLSESALIAGIIPSPSNWDPAVSPEQAEVRWNRTLDYMVDGGFITEAERNAQEFPATIEPTRTDTYAGPTGYLLEMIRAELLEAGLTADQIDGGGLDIVSTIDPELQQAAITASQNVPEDTPEGVRVALTSIDNETGAIVALYGGADYLTIQRNAATQDVAQGGSTFKVFGLIAALESGVSLEERYASYSPMDVDGYEVRNFDRVNRGNIDLVEATENSVNTVYVQLNSDVGPDRLVDVAHRLGIPEETVIDPVPANVLGPAAAHPADMAEAYSTIASGGVHRDRFIVASAATGDGQVLYTGGSEGEQEFEADVIADATYAMQQVVDSGTGETASEIGRPAAGKTGSSNDYRSAWFVGFVPQITTSVAMYQVGENGEEVSMVDGFGGVSPISGGSFPTDIWTEYMTTAVADLPVEEFPERTEPERPTWQPTQEPTTPEPTEEPTTQEPTQEPTTPEPTETPTEEPTEEPTTEEPTETPTEEPTDEPTDPTDPPADGTGLPGWGDLFTPPGRTDP</sequence>
<keyword evidence="9" id="KW-0573">Peptidoglycan synthesis</keyword>
<comment type="similarity">
    <text evidence="1">In the C-terminal section; belongs to the transpeptidase family.</text>
</comment>
<dbReference type="GO" id="GO:0006508">
    <property type="term" value="P:proteolysis"/>
    <property type="evidence" value="ECO:0007669"/>
    <property type="project" value="UniProtKB-KW"/>
</dbReference>
<keyword evidence="11" id="KW-0961">Cell wall biogenesis/degradation</keyword>
<dbReference type="InterPro" id="IPR036950">
    <property type="entry name" value="PBP_transglycosylase"/>
</dbReference>
<evidence type="ECO:0000256" key="14">
    <source>
        <dbReference type="SAM" id="MobiDB-lite"/>
    </source>
</evidence>
<comment type="catalytic activity">
    <reaction evidence="13">
        <text>[GlcNAc-(1-&gt;4)-Mur2Ac(oyl-L-Ala-gamma-D-Glu-L-Lys-D-Ala-D-Ala)](n)-di-trans,octa-cis-undecaprenyl diphosphate + beta-D-GlcNAc-(1-&gt;4)-Mur2Ac(oyl-L-Ala-gamma-D-Glu-L-Lys-D-Ala-D-Ala)-di-trans,octa-cis-undecaprenyl diphosphate = [GlcNAc-(1-&gt;4)-Mur2Ac(oyl-L-Ala-gamma-D-Glu-L-Lys-D-Ala-D-Ala)](n+1)-di-trans,octa-cis-undecaprenyl diphosphate + di-trans,octa-cis-undecaprenyl diphosphate + H(+)</text>
        <dbReference type="Rhea" id="RHEA:23708"/>
        <dbReference type="Rhea" id="RHEA-COMP:9602"/>
        <dbReference type="Rhea" id="RHEA-COMP:9603"/>
        <dbReference type="ChEBI" id="CHEBI:15378"/>
        <dbReference type="ChEBI" id="CHEBI:58405"/>
        <dbReference type="ChEBI" id="CHEBI:60033"/>
        <dbReference type="ChEBI" id="CHEBI:78435"/>
        <dbReference type="EC" id="2.4.99.28"/>
    </reaction>
</comment>
<evidence type="ECO:0000256" key="9">
    <source>
        <dbReference type="ARBA" id="ARBA00022984"/>
    </source>
</evidence>
<feature type="region of interest" description="Disordered" evidence="14">
    <location>
        <begin position="707"/>
        <end position="804"/>
    </location>
</feature>
<evidence type="ECO:0000256" key="13">
    <source>
        <dbReference type="ARBA" id="ARBA00049902"/>
    </source>
</evidence>
<comment type="similarity">
    <text evidence="2">In the N-terminal section; belongs to the glycosyltransferase 51 family.</text>
</comment>
<evidence type="ECO:0000256" key="5">
    <source>
        <dbReference type="ARBA" id="ARBA00022676"/>
    </source>
</evidence>
<dbReference type="InterPro" id="IPR001264">
    <property type="entry name" value="Glyco_trans_51"/>
</dbReference>
<keyword evidence="5" id="KW-0328">Glycosyltransferase</keyword>
<evidence type="ECO:0000256" key="11">
    <source>
        <dbReference type="ARBA" id="ARBA00023316"/>
    </source>
</evidence>
<evidence type="ECO:0000313" key="18">
    <source>
        <dbReference type="EMBL" id="VZO35714.1"/>
    </source>
</evidence>
<evidence type="ECO:0000256" key="6">
    <source>
        <dbReference type="ARBA" id="ARBA00022679"/>
    </source>
</evidence>
<keyword evidence="15" id="KW-0812">Transmembrane</keyword>
<feature type="compositionally biased region" description="Low complexity" evidence="14">
    <location>
        <begin position="716"/>
        <end position="725"/>
    </location>
</feature>
<dbReference type="EMBL" id="CACRYJ010000015">
    <property type="protein sequence ID" value="VZO35714.1"/>
    <property type="molecule type" value="Genomic_DNA"/>
</dbReference>
<dbReference type="FunFam" id="1.10.3810.10:FF:000001">
    <property type="entry name" value="Penicillin-binding protein 1A"/>
    <property type="match status" value="1"/>
</dbReference>
<keyword evidence="10" id="KW-0511">Multifunctional enzyme</keyword>
<evidence type="ECO:0000256" key="1">
    <source>
        <dbReference type="ARBA" id="ARBA00007090"/>
    </source>
</evidence>
<keyword evidence="4" id="KW-0645">Protease</keyword>
<feature type="region of interest" description="Disordered" evidence="14">
    <location>
        <begin position="1"/>
        <end position="90"/>
    </location>
</feature>
<dbReference type="GO" id="GO:0008955">
    <property type="term" value="F:peptidoglycan glycosyltransferase activity"/>
    <property type="evidence" value="ECO:0007669"/>
    <property type="project" value="UniProtKB-EC"/>
</dbReference>
<feature type="compositionally biased region" description="Acidic residues" evidence="14">
    <location>
        <begin position="751"/>
        <end position="778"/>
    </location>
</feature>
<organism evidence="18 19">
    <name type="scientific">Occultella aeris</name>
    <dbReference type="NCBI Taxonomy" id="2761496"/>
    <lineage>
        <taxon>Bacteria</taxon>
        <taxon>Bacillati</taxon>
        <taxon>Actinomycetota</taxon>
        <taxon>Actinomycetes</taxon>
        <taxon>Micrococcales</taxon>
        <taxon>Ruaniaceae</taxon>
        <taxon>Occultella</taxon>
    </lineage>
</organism>
<keyword evidence="15" id="KW-0472">Membrane</keyword>
<dbReference type="AlphaFoldDB" id="A0A7M4DFM1"/>
<evidence type="ECO:0000259" key="16">
    <source>
        <dbReference type="Pfam" id="PF00905"/>
    </source>
</evidence>
<keyword evidence="19" id="KW-1185">Reference proteome</keyword>
<dbReference type="GO" id="GO:0008360">
    <property type="term" value="P:regulation of cell shape"/>
    <property type="evidence" value="ECO:0007669"/>
    <property type="project" value="UniProtKB-KW"/>
</dbReference>
<dbReference type="PANTHER" id="PTHR32282:SF34">
    <property type="entry name" value="PENICILLIN-BINDING PROTEIN 1A"/>
    <property type="match status" value="1"/>
</dbReference>
<keyword evidence="15" id="KW-1133">Transmembrane helix</keyword>
<dbReference type="InterPro" id="IPR023346">
    <property type="entry name" value="Lysozyme-like_dom_sf"/>
</dbReference>
<dbReference type="GO" id="GO:0030288">
    <property type="term" value="C:outer membrane-bounded periplasmic space"/>
    <property type="evidence" value="ECO:0007669"/>
    <property type="project" value="TreeGrafter"/>
</dbReference>
<accession>A0A7M4DFM1</accession>
<evidence type="ECO:0000313" key="19">
    <source>
        <dbReference type="Proteomes" id="UP000419743"/>
    </source>
</evidence>
<comment type="catalytic activity">
    <reaction evidence="12">
        <text>Preferential cleavage: (Ac)2-L-Lys-D-Ala-|-D-Ala. Also transpeptidation of peptidyl-alanyl moieties that are N-acyl substituents of D-alanine.</text>
        <dbReference type="EC" id="3.4.16.4"/>
    </reaction>
</comment>
<comment type="caution">
    <text evidence="18">The sequence shown here is derived from an EMBL/GenBank/DDBJ whole genome shotgun (WGS) entry which is preliminary data.</text>
</comment>
<evidence type="ECO:0000256" key="2">
    <source>
        <dbReference type="ARBA" id="ARBA00007739"/>
    </source>
</evidence>
<protein>
    <submittedName>
        <fullName evidence="18">Penicillin-binding protein 1A</fullName>
    </submittedName>
</protein>
<keyword evidence="7" id="KW-0378">Hydrolase</keyword>
<gene>
    <name evidence="18" type="primary">ponA1</name>
    <name evidence="18" type="ORF">HALOF300_00912</name>
</gene>
<dbReference type="Proteomes" id="UP000419743">
    <property type="component" value="Unassembled WGS sequence"/>
</dbReference>
<feature type="compositionally biased region" description="Low complexity" evidence="14">
    <location>
        <begin position="40"/>
        <end position="71"/>
    </location>
</feature>
<dbReference type="PANTHER" id="PTHR32282">
    <property type="entry name" value="BINDING PROTEIN TRANSPEPTIDASE, PUTATIVE-RELATED"/>
    <property type="match status" value="1"/>
</dbReference>
<dbReference type="Gene3D" id="1.10.3810.10">
    <property type="entry name" value="Biosynthetic peptidoglycan transglycosylase-like"/>
    <property type="match status" value="1"/>
</dbReference>
<feature type="domain" description="Glycosyl transferase family 51" evidence="17">
    <location>
        <begin position="157"/>
        <end position="328"/>
    </location>
</feature>
<dbReference type="InterPro" id="IPR050396">
    <property type="entry name" value="Glycosyltr_51/Transpeptidase"/>
</dbReference>
<keyword evidence="6" id="KW-0808">Transferase</keyword>
<dbReference type="GO" id="GO:0008658">
    <property type="term" value="F:penicillin binding"/>
    <property type="evidence" value="ECO:0007669"/>
    <property type="project" value="InterPro"/>
</dbReference>
<evidence type="ECO:0000259" key="17">
    <source>
        <dbReference type="Pfam" id="PF00912"/>
    </source>
</evidence>
<feature type="compositionally biased region" description="Low complexity" evidence="14">
    <location>
        <begin position="732"/>
        <end position="750"/>
    </location>
</feature>
<dbReference type="Gene3D" id="3.40.710.10">
    <property type="entry name" value="DD-peptidase/beta-lactamase superfamily"/>
    <property type="match status" value="1"/>
</dbReference>
<evidence type="ECO:0000256" key="12">
    <source>
        <dbReference type="ARBA" id="ARBA00034000"/>
    </source>
</evidence>